<evidence type="ECO:0000313" key="2">
    <source>
        <dbReference type="EMBL" id="MFD1465587.1"/>
    </source>
</evidence>
<dbReference type="InterPro" id="IPR051088">
    <property type="entry name" value="PTS_Sugar-EIIC/EIIB"/>
</dbReference>
<comment type="caution">
    <text evidence="2">The sequence shown here is derived from an EMBL/GenBank/DDBJ whole genome shotgun (WGS) entry which is preliminary data.</text>
</comment>
<reference evidence="3" key="1">
    <citation type="journal article" date="2019" name="Int. J. Syst. Evol. Microbiol.">
        <title>The Global Catalogue of Microorganisms (GCM) 10K type strain sequencing project: providing services to taxonomists for standard genome sequencing and annotation.</title>
        <authorList>
            <consortium name="The Broad Institute Genomics Platform"/>
            <consortium name="The Broad Institute Genome Sequencing Center for Infectious Disease"/>
            <person name="Wu L."/>
            <person name="Ma J."/>
        </authorList>
    </citation>
    <scope>NUCLEOTIDE SEQUENCE [LARGE SCALE GENOMIC DNA]</scope>
    <source>
        <strain evidence="3">CCM 8951</strain>
    </source>
</reference>
<keyword evidence="1" id="KW-0812">Transmembrane</keyword>
<dbReference type="EMBL" id="JBHTOF010000051">
    <property type="protein sequence ID" value="MFD1465587.1"/>
    <property type="molecule type" value="Genomic_DNA"/>
</dbReference>
<protein>
    <submittedName>
        <fullName evidence="2">Uncharacterized protein</fullName>
    </submittedName>
</protein>
<dbReference type="PANTHER" id="PTHR33989:SF4">
    <property type="entry name" value="PTS SYSTEM N,N'-DIACETYLCHITOBIOSE-SPECIFIC EIIC COMPONENT"/>
    <property type="match status" value="1"/>
</dbReference>
<evidence type="ECO:0000313" key="3">
    <source>
        <dbReference type="Proteomes" id="UP001597244"/>
    </source>
</evidence>
<evidence type="ECO:0000256" key="1">
    <source>
        <dbReference type="SAM" id="Phobius"/>
    </source>
</evidence>
<gene>
    <name evidence="2" type="ORF">ACFQ4L_05765</name>
</gene>
<sequence length="90" mass="10400">MFNMVLLIPFVFSTFFSSAIAWIAVKIGFIATYNAQVAMTIPWTLPKFITSFFIYGWQGVALRIFIMAVLVFVYLPFIKVLDHKELLLEK</sequence>
<proteinExistence type="predicted"/>
<name>A0ABW4DLP4_9LACO</name>
<organism evidence="2 3">
    <name type="scientific">Lapidilactobacillus mulanensis</name>
    <dbReference type="NCBI Taxonomy" id="2485999"/>
    <lineage>
        <taxon>Bacteria</taxon>
        <taxon>Bacillati</taxon>
        <taxon>Bacillota</taxon>
        <taxon>Bacilli</taxon>
        <taxon>Lactobacillales</taxon>
        <taxon>Lactobacillaceae</taxon>
        <taxon>Lapidilactobacillus</taxon>
    </lineage>
</organism>
<keyword evidence="1" id="KW-0472">Membrane</keyword>
<dbReference type="PANTHER" id="PTHR33989">
    <property type="match status" value="1"/>
</dbReference>
<keyword evidence="3" id="KW-1185">Reference proteome</keyword>
<keyword evidence="1" id="KW-1133">Transmembrane helix</keyword>
<dbReference type="Proteomes" id="UP001597244">
    <property type="component" value="Unassembled WGS sequence"/>
</dbReference>
<feature type="transmembrane region" description="Helical" evidence="1">
    <location>
        <begin position="52"/>
        <end position="75"/>
    </location>
</feature>
<dbReference type="RefSeq" id="WP_125578944.1">
    <property type="nucleotide sequence ID" value="NZ_JBHTOF010000051.1"/>
</dbReference>
<accession>A0ABW4DLP4</accession>